<dbReference type="AlphaFoldDB" id="A0A2K3L4H5"/>
<keyword evidence="5" id="KW-0804">Transcription</keyword>
<protein>
    <recommendedName>
        <fullName evidence="6">AIPP2-like SPOC-like domain-containing protein</fullName>
    </recommendedName>
</protein>
<feature type="domain" description="AIPP2-like SPOC-like" evidence="6">
    <location>
        <begin position="80"/>
        <end position="199"/>
    </location>
</feature>
<keyword evidence="3" id="KW-0862">Zinc</keyword>
<evidence type="ECO:0000256" key="2">
    <source>
        <dbReference type="ARBA" id="ARBA00022771"/>
    </source>
</evidence>
<keyword evidence="1" id="KW-0479">Metal-binding</keyword>
<evidence type="ECO:0000313" key="7">
    <source>
        <dbReference type="EMBL" id="PNX73435.1"/>
    </source>
</evidence>
<dbReference type="GO" id="GO:0034244">
    <property type="term" value="P:negative regulation of transcription elongation by RNA polymerase II"/>
    <property type="evidence" value="ECO:0007669"/>
    <property type="project" value="InterPro"/>
</dbReference>
<evidence type="ECO:0000259" key="6">
    <source>
        <dbReference type="Pfam" id="PF23121"/>
    </source>
</evidence>
<comment type="caution">
    <text evidence="7">The sequence shown here is derived from an EMBL/GenBank/DDBJ whole genome shotgun (WGS) entry which is preliminary data.</text>
</comment>
<sequence>LVVLAWVLGVCSSQGLRYCLDGPVVFTDEVIWFCEDCEQEVVDADYPDEDTTNSEKGEVDSIIEDCVTVVDPQPIADPIWRGSLQVFHKSDDKTTRLMGHLSTLACLKVIEETRHLPNVLNADLLQRSAVWPASFAKFGTNNQSIGLYFFPQDERFERYYDQLVDEMISRDLAIRARVEKAELLIFPSTMLPSQYKSCFHKFSWSHKTYDFNQSITCGEYLKENKQQARSKIHDNASGSVASVLT</sequence>
<dbReference type="ExpressionAtlas" id="A0A2K3L4H5">
    <property type="expression patterns" value="baseline"/>
</dbReference>
<dbReference type="Pfam" id="PF23121">
    <property type="entry name" value="SPOC_AIPP2"/>
    <property type="match status" value="1"/>
</dbReference>
<proteinExistence type="predicted"/>
<keyword evidence="4" id="KW-0805">Transcription regulation</keyword>
<dbReference type="EMBL" id="ASHM01026042">
    <property type="protein sequence ID" value="PNX73435.1"/>
    <property type="molecule type" value="Genomic_DNA"/>
</dbReference>
<dbReference type="GO" id="GO:0008270">
    <property type="term" value="F:zinc ion binding"/>
    <property type="evidence" value="ECO:0007669"/>
    <property type="project" value="UniProtKB-KW"/>
</dbReference>
<dbReference type="Proteomes" id="UP000236291">
    <property type="component" value="Unassembled WGS sequence"/>
</dbReference>
<evidence type="ECO:0000256" key="3">
    <source>
        <dbReference type="ARBA" id="ARBA00022833"/>
    </source>
</evidence>
<dbReference type="PANTHER" id="PTHR33304">
    <property type="match status" value="1"/>
</dbReference>
<gene>
    <name evidence="7" type="ORF">L195_g029337</name>
</gene>
<organism evidence="7 8">
    <name type="scientific">Trifolium pratense</name>
    <name type="common">Red clover</name>
    <dbReference type="NCBI Taxonomy" id="57577"/>
    <lineage>
        <taxon>Eukaryota</taxon>
        <taxon>Viridiplantae</taxon>
        <taxon>Streptophyta</taxon>
        <taxon>Embryophyta</taxon>
        <taxon>Tracheophyta</taxon>
        <taxon>Spermatophyta</taxon>
        <taxon>Magnoliopsida</taxon>
        <taxon>eudicotyledons</taxon>
        <taxon>Gunneridae</taxon>
        <taxon>Pentapetalae</taxon>
        <taxon>rosids</taxon>
        <taxon>fabids</taxon>
        <taxon>Fabales</taxon>
        <taxon>Fabaceae</taxon>
        <taxon>Papilionoideae</taxon>
        <taxon>50 kb inversion clade</taxon>
        <taxon>NPAAA clade</taxon>
        <taxon>Hologalegina</taxon>
        <taxon>IRL clade</taxon>
        <taxon>Trifolieae</taxon>
        <taxon>Trifolium</taxon>
    </lineage>
</organism>
<dbReference type="GO" id="GO:0140566">
    <property type="term" value="F:histone reader activity"/>
    <property type="evidence" value="ECO:0007669"/>
    <property type="project" value="InterPro"/>
</dbReference>
<keyword evidence="2" id="KW-0863">Zinc-finger</keyword>
<reference evidence="7 8" key="1">
    <citation type="journal article" date="2014" name="Am. J. Bot.">
        <title>Genome assembly and annotation for red clover (Trifolium pratense; Fabaceae).</title>
        <authorList>
            <person name="Istvanek J."/>
            <person name="Jaros M."/>
            <person name="Krenek A."/>
            <person name="Repkova J."/>
        </authorList>
    </citation>
    <scope>NUCLEOTIDE SEQUENCE [LARGE SCALE GENOMIC DNA]</scope>
    <source>
        <strain evidence="8">cv. Tatra</strain>
        <tissue evidence="7">Young leaves</tissue>
    </source>
</reference>
<evidence type="ECO:0000313" key="8">
    <source>
        <dbReference type="Proteomes" id="UP000236291"/>
    </source>
</evidence>
<evidence type="ECO:0000256" key="4">
    <source>
        <dbReference type="ARBA" id="ARBA00023015"/>
    </source>
</evidence>
<name>A0A2K3L4H5_TRIPR</name>
<dbReference type="PANTHER" id="PTHR33304:SF18">
    <property type="entry name" value="CHROMATIN REGULATOR PHD FAMILY-RELATED"/>
    <property type="match status" value="1"/>
</dbReference>
<feature type="non-terminal residue" evidence="7">
    <location>
        <position position="1"/>
    </location>
</feature>
<dbReference type="STRING" id="57577.A0A2K3L4H5"/>
<reference evidence="7 8" key="2">
    <citation type="journal article" date="2017" name="Front. Plant Sci.">
        <title>Gene Classification and Mining of Molecular Markers Useful in Red Clover (Trifolium pratense) Breeding.</title>
        <authorList>
            <person name="Istvanek J."/>
            <person name="Dluhosova J."/>
            <person name="Dluhos P."/>
            <person name="Patkova L."/>
            <person name="Nedelnik J."/>
            <person name="Repkova J."/>
        </authorList>
    </citation>
    <scope>NUCLEOTIDE SEQUENCE [LARGE SCALE GENOMIC DNA]</scope>
    <source>
        <strain evidence="8">cv. Tatra</strain>
        <tissue evidence="7">Young leaves</tissue>
    </source>
</reference>
<dbReference type="InterPro" id="IPR049914">
    <property type="entry name" value="PHD1-3/5-6"/>
</dbReference>
<evidence type="ECO:0000256" key="1">
    <source>
        <dbReference type="ARBA" id="ARBA00022723"/>
    </source>
</evidence>
<accession>A0A2K3L4H5</accession>
<dbReference type="InterPro" id="IPR056280">
    <property type="entry name" value="AIPP2-like_SPOC"/>
</dbReference>
<evidence type="ECO:0000256" key="5">
    <source>
        <dbReference type="ARBA" id="ARBA00023163"/>
    </source>
</evidence>